<dbReference type="InterPro" id="IPR023213">
    <property type="entry name" value="CAT-like_dom_sf"/>
</dbReference>
<dbReference type="AlphaFoldDB" id="A0A2S0KLB0"/>
<dbReference type="Gene3D" id="3.30.559.10">
    <property type="entry name" value="Chloramphenicol acetyltransferase-like domain"/>
    <property type="match status" value="1"/>
</dbReference>
<sequence length="449" mass="51124">MIKIDSNRHYVHRPANKMVSIFRYSGAPDLARFEEAIGLGMSKHELLCTELYREGNEAAYYKKREDSQPVVKINIETYESVDPEEDDVETMLDIAIDWALEENPKVYNIDEGEWMHHGIFSDGNETVWAISSHYLAGDAQSIQFLVRDCIEIYEDLIAAPKDEAIQVEKITPYRPESFDFAAGFKKMSFFQKRHVNSLNSKWKKSTKIFDKVDFEDMNSNFHNVYKLKSLAKRLDRETTSKLLAKVKENDLSLSTIIPASFVVSSQERETMAHTLSTREGDYEGVGVYGGSVTLPQISILSSATDLLETAKSINKELEPALKDEQRIQRSNIIVANLDGNLLDSAYYSAFADWKNVASDLMQKTFSLKSSGEGMQINNIGELPQVKNNSFGELKEAYYIPSILPNFRRALAFNFVDGEMFITNTFYQDEKVELLIFNRAVEALEEFANS</sequence>
<evidence type="ECO:0000313" key="3">
    <source>
        <dbReference type="Proteomes" id="UP000237947"/>
    </source>
</evidence>
<dbReference type="Proteomes" id="UP000237947">
    <property type="component" value="Chromosome"/>
</dbReference>
<dbReference type="InterPro" id="IPR001242">
    <property type="entry name" value="Condensation_dom"/>
</dbReference>
<evidence type="ECO:0000259" key="1">
    <source>
        <dbReference type="Pfam" id="PF00668"/>
    </source>
</evidence>
<evidence type="ECO:0000313" key="2">
    <source>
        <dbReference type="EMBL" id="AVM41826.1"/>
    </source>
</evidence>
<feature type="domain" description="Condensation" evidence="1">
    <location>
        <begin position="18"/>
        <end position="262"/>
    </location>
</feature>
<dbReference type="SUPFAM" id="SSF52777">
    <property type="entry name" value="CoA-dependent acyltransferases"/>
    <property type="match status" value="1"/>
</dbReference>
<dbReference type="RefSeq" id="WP_106011814.1">
    <property type="nucleotide sequence ID" value="NZ_CP027226.1"/>
</dbReference>
<reference evidence="3" key="1">
    <citation type="submission" date="2018-02" db="EMBL/GenBank/DDBJ databases">
        <authorList>
            <person name="Holder M.E."/>
            <person name="Ajami N.J."/>
            <person name="Petrosino J.F."/>
        </authorList>
    </citation>
    <scope>NUCLEOTIDE SEQUENCE [LARGE SCALE GENOMIC DNA]</scope>
    <source>
        <strain evidence="3">CCUG 47711</strain>
    </source>
</reference>
<name>A0A2S0KLB0_9FIRM</name>
<gene>
    <name evidence="2" type="ORF">C5Q98_00640</name>
</gene>
<dbReference type="Pfam" id="PF00668">
    <property type="entry name" value="Condensation"/>
    <property type="match status" value="1"/>
</dbReference>
<accession>A0A2S0KLB0</accession>
<protein>
    <recommendedName>
        <fullName evidence="1">Condensation domain-containing protein</fullName>
    </recommendedName>
</protein>
<dbReference type="GO" id="GO:0003824">
    <property type="term" value="F:catalytic activity"/>
    <property type="evidence" value="ECO:0007669"/>
    <property type="project" value="InterPro"/>
</dbReference>
<keyword evidence="3" id="KW-1185">Reference proteome</keyword>
<organism evidence="2 3">
    <name type="scientific">Fastidiosipila sanguinis</name>
    <dbReference type="NCBI Taxonomy" id="236753"/>
    <lineage>
        <taxon>Bacteria</taxon>
        <taxon>Bacillati</taxon>
        <taxon>Bacillota</taxon>
        <taxon>Clostridia</taxon>
        <taxon>Eubacteriales</taxon>
        <taxon>Oscillospiraceae</taxon>
        <taxon>Fastidiosipila</taxon>
    </lineage>
</organism>
<dbReference type="OrthoDB" id="2472181at2"/>
<dbReference type="KEGG" id="fsa:C5Q98_00640"/>
<dbReference type="GO" id="GO:0008610">
    <property type="term" value="P:lipid biosynthetic process"/>
    <property type="evidence" value="ECO:0007669"/>
    <property type="project" value="UniProtKB-ARBA"/>
</dbReference>
<dbReference type="EMBL" id="CP027226">
    <property type="protein sequence ID" value="AVM41826.1"/>
    <property type="molecule type" value="Genomic_DNA"/>
</dbReference>
<proteinExistence type="predicted"/>